<gene>
    <name evidence="4" type="primary">hflD</name>
    <name evidence="5" type="ORF">SAMN03080615_02714</name>
</gene>
<evidence type="ECO:0000313" key="5">
    <source>
        <dbReference type="EMBL" id="SEQ77047.1"/>
    </source>
</evidence>
<protein>
    <recommendedName>
        <fullName evidence="4">High frequency lysogenization protein HflD homolog</fullName>
    </recommendedName>
</protein>
<dbReference type="InterPro" id="IPR007451">
    <property type="entry name" value="HflD"/>
</dbReference>
<dbReference type="Pfam" id="PF04356">
    <property type="entry name" value="DUF489"/>
    <property type="match status" value="1"/>
</dbReference>
<sequence>MSRAEDQQAIALAGLFQAASLVEQIATRGMVSQNSFETSLASIFVTNPQTTEEIFGGVHDLPINLSQGFRGLQELLDKSRADQNQDIIRYGLSLIHLERKLNKRPDLLKVIGERIDKIAQQASYFAEAGTSLKDNPAAYTHPSVVANLASLYQDTLSTFSFRIQVTGEPRHLQNAENAAKIRALLLAGIRSAMLWRQVGGKRWHLLFFKSRLRPSVRQISGRD</sequence>
<dbReference type="GO" id="GO:0005886">
    <property type="term" value="C:plasma membrane"/>
    <property type="evidence" value="ECO:0007669"/>
    <property type="project" value="UniProtKB-SubCell"/>
</dbReference>
<evidence type="ECO:0000256" key="3">
    <source>
        <dbReference type="ARBA" id="ARBA00023136"/>
    </source>
</evidence>
<dbReference type="InterPro" id="IPR035932">
    <property type="entry name" value="HflD-like_sf"/>
</dbReference>
<name>A0A1H9IRA3_9GAMM</name>
<evidence type="ECO:0000256" key="2">
    <source>
        <dbReference type="ARBA" id="ARBA00022490"/>
    </source>
</evidence>
<organism evidence="5 6">
    <name type="scientific">Amphritea atlantica</name>
    <dbReference type="NCBI Taxonomy" id="355243"/>
    <lineage>
        <taxon>Bacteria</taxon>
        <taxon>Pseudomonadati</taxon>
        <taxon>Pseudomonadota</taxon>
        <taxon>Gammaproteobacteria</taxon>
        <taxon>Oceanospirillales</taxon>
        <taxon>Oceanospirillaceae</taxon>
        <taxon>Amphritea</taxon>
    </lineage>
</organism>
<comment type="similarity">
    <text evidence="4">Belongs to the HflD family.</text>
</comment>
<dbReference type="AlphaFoldDB" id="A0A1H9IRA3"/>
<dbReference type="SUPFAM" id="SSF101322">
    <property type="entry name" value="YcfC-like"/>
    <property type="match status" value="1"/>
</dbReference>
<dbReference type="NCBIfam" id="NF001246">
    <property type="entry name" value="PRK00218.1-2"/>
    <property type="match status" value="1"/>
</dbReference>
<dbReference type="OrthoDB" id="9788031at2"/>
<keyword evidence="6" id="KW-1185">Reference proteome</keyword>
<evidence type="ECO:0000256" key="4">
    <source>
        <dbReference type="HAMAP-Rule" id="MF_00695"/>
    </source>
</evidence>
<dbReference type="Proteomes" id="UP000198749">
    <property type="component" value="Unassembled WGS sequence"/>
</dbReference>
<keyword evidence="2 4" id="KW-0963">Cytoplasm</keyword>
<comment type="subcellular location">
    <subcellularLocation>
        <location evidence="4">Cytoplasm</location>
    </subcellularLocation>
    <subcellularLocation>
        <location evidence="4">Cell membrane</location>
        <topology evidence="4">Peripheral membrane protein</topology>
        <orientation evidence="4">Cytoplasmic side</orientation>
    </subcellularLocation>
</comment>
<keyword evidence="1 4" id="KW-1003">Cell membrane</keyword>
<dbReference type="Gene3D" id="1.10.3890.10">
    <property type="entry name" value="HflD-like"/>
    <property type="match status" value="1"/>
</dbReference>
<dbReference type="EMBL" id="FOGB01000007">
    <property type="protein sequence ID" value="SEQ77047.1"/>
    <property type="molecule type" value="Genomic_DNA"/>
</dbReference>
<dbReference type="RefSeq" id="WP_091359152.1">
    <property type="nucleotide sequence ID" value="NZ_AP025284.1"/>
</dbReference>
<dbReference type="HAMAP" id="MF_00695">
    <property type="entry name" value="HflD_protein"/>
    <property type="match status" value="1"/>
</dbReference>
<keyword evidence="3 4" id="KW-0472">Membrane</keyword>
<dbReference type="GO" id="GO:0005737">
    <property type="term" value="C:cytoplasm"/>
    <property type="evidence" value="ECO:0007669"/>
    <property type="project" value="UniProtKB-SubCell"/>
</dbReference>
<proteinExistence type="inferred from homology"/>
<evidence type="ECO:0000256" key="1">
    <source>
        <dbReference type="ARBA" id="ARBA00022475"/>
    </source>
</evidence>
<evidence type="ECO:0000313" key="6">
    <source>
        <dbReference type="Proteomes" id="UP000198749"/>
    </source>
</evidence>
<dbReference type="STRING" id="355243.SAMN03080615_02714"/>
<reference evidence="6" key="1">
    <citation type="submission" date="2016-10" db="EMBL/GenBank/DDBJ databases">
        <authorList>
            <person name="Varghese N."/>
            <person name="Submissions S."/>
        </authorList>
    </citation>
    <scope>NUCLEOTIDE SEQUENCE [LARGE SCALE GENOMIC DNA]</scope>
    <source>
        <strain evidence="6">DSM 18887</strain>
    </source>
</reference>
<dbReference type="PANTHER" id="PTHR38100">
    <property type="entry name" value="HIGH FREQUENCY LYSOGENIZATION PROTEIN HFLD"/>
    <property type="match status" value="1"/>
</dbReference>
<dbReference type="PANTHER" id="PTHR38100:SF1">
    <property type="entry name" value="HIGH FREQUENCY LYSOGENIZATION PROTEIN HFLD"/>
    <property type="match status" value="1"/>
</dbReference>
<accession>A0A1H9IRA3</accession>